<dbReference type="PANTHER" id="PTHR43381">
    <property type="entry name" value="TRANSLATION INITIATION FACTOR IF-2-RELATED"/>
    <property type="match status" value="1"/>
</dbReference>
<dbReference type="Proteomes" id="UP001557470">
    <property type="component" value="Unassembled WGS sequence"/>
</dbReference>
<dbReference type="GO" id="GO:0003743">
    <property type="term" value="F:translation initiation factor activity"/>
    <property type="evidence" value="ECO:0007669"/>
    <property type="project" value="UniProtKB-KW"/>
</dbReference>
<dbReference type="Pfam" id="PF11987">
    <property type="entry name" value="IF-2"/>
    <property type="match status" value="1"/>
</dbReference>
<dbReference type="SUPFAM" id="SSF52156">
    <property type="entry name" value="Initiation factor IF2/eIF5b, domain 3"/>
    <property type="match status" value="1"/>
</dbReference>
<dbReference type="AlphaFoldDB" id="A0ABD0XBE9"/>
<reference evidence="13 14" key="1">
    <citation type="submission" date="2024-06" db="EMBL/GenBank/DDBJ databases">
        <authorList>
            <person name="Pan Q."/>
            <person name="Wen M."/>
            <person name="Jouanno E."/>
            <person name="Zahm M."/>
            <person name="Klopp C."/>
            <person name="Cabau C."/>
            <person name="Louis A."/>
            <person name="Berthelot C."/>
            <person name="Parey E."/>
            <person name="Roest Crollius H."/>
            <person name="Montfort J."/>
            <person name="Robinson-Rechavi M."/>
            <person name="Bouchez O."/>
            <person name="Lampietro C."/>
            <person name="Lopez Roques C."/>
            <person name="Donnadieu C."/>
            <person name="Postlethwait J."/>
            <person name="Bobe J."/>
            <person name="Verreycken H."/>
            <person name="Guiguen Y."/>
        </authorList>
    </citation>
    <scope>NUCLEOTIDE SEQUENCE [LARGE SCALE GENOMIC DNA]</scope>
    <source>
        <strain evidence="13">Up_M1</strain>
        <tissue evidence="13">Testis</tissue>
    </source>
</reference>
<keyword evidence="4" id="KW-0547">Nucleotide-binding</keyword>
<evidence type="ECO:0000256" key="5">
    <source>
        <dbReference type="ARBA" id="ARBA00022917"/>
    </source>
</evidence>
<protein>
    <recommendedName>
        <fullName evidence="10">Translation initiation factor IF-2, mitochondrial</fullName>
    </recommendedName>
</protein>
<dbReference type="CDD" id="cd03692">
    <property type="entry name" value="mtIF2_IVc"/>
    <property type="match status" value="1"/>
</dbReference>
<dbReference type="FunFam" id="3.40.50.10050:FF:000001">
    <property type="entry name" value="Translation initiation factor IF-2"/>
    <property type="match status" value="1"/>
</dbReference>
<dbReference type="PANTHER" id="PTHR43381:SF20">
    <property type="entry name" value="TRANSLATION INITIATION FACTOR IF-2, MITOCHONDRIAL"/>
    <property type="match status" value="1"/>
</dbReference>
<dbReference type="HAMAP" id="MF_00100_B">
    <property type="entry name" value="IF_2_B"/>
    <property type="match status" value="1"/>
</dbReference>
<dbReference type="FunFam" id="3.40.50.300:FF:000019">
    <property type="entry name" value="Translation initiation factor IF-2"/>
    <property type="match status" value="1"/>
</dbReference>
<dbReference type="PROSITE" id="PS51722">
    <property type="entry name" value="G_TR_2"/>
    <property type="match status" value="1"/>
</dbReference>
<dbReference type="SUPFAM" id="SSF50447">
    <property type="entry name" value="Translation proteins"/>
    <property type="match status" value="2"/>
</dbReference>
<evidence type="ECO:0000256" key="7">
    <source>
        <dbReference type="ARBA" id="ARBA00023128"/>
    </source>
</evidence>
<dbReference type="InterPro" id="IPR036925">
    <property type="entry name" value="TIF_IF2_dom3_sf"/>
</dbReference>
<dbReference type="PROSITE" id="PS01176">
    <property type="entry name" value="IF2"/>
    <property type="match status" value="1"/>
</dbReference>
<evidence type="ECO:0000256" key="11">
    <source>
        <dbReference type="SAM" id="MobiDB-lite"/>
    </source>
</evidence>
<dbReference type="InterPro" id="IPR053905">
    <property type="entry name" value="EF-G-like_DII"/>
</dbReference>
<dbReference type="Gene3D" id="3.40.50.300">
    <property type="entry name" value="P-loop containing nucleotide triphosphate hydrolases"/>
    <property type="match status" value="1"/>
</dbReference>
<keyword evidence="6" id="KW-0809">Transit peptide</keyword>
<dbReference type="InterPro" id="IPR015760">
    <property type="entry name" value="TIF_IF2"/>
</dbReference>
<dbReference type="Gene3D" id="3.40.50.10050">
    <property type="entry name" value="Translation initiation factor IF- 2, domain 3"/>
    <property type="match status" value="1"/>
</dbReference>
<evidence type="ECO:0000256" key="4">
    <source>
        <dbReference type="ARBA" id="ARBA00022741"/>
    </source>
</evidence>
<feature type="region of interest" description="Disordered" evidence="11">
    <location>
        <begin position="133"/>
        <end position="152"/>
    </location>
</feature>
<sequence>MNWATFLMRQVRIITHTDPTLVANYLPFPIVGLQLTWPNARFFATKQGKSPGQIQKVKPNRDKQEVEIKQRMTVSALAQAMNKDFDHVFEALLNTSLDLDSLEPHTILEEKWIKEVVKRSGMKYKWAKLVETKERENKDIQPRPPPDPSVLVPRPPVVTIMGHVDHGKTTLLDSLRKSQVAAGEAGGITQHIGAFLVQLPSGEKITFLDTPGHAAFSAMRARGTLATDIVILVVAADDGVMKQTIESIQHAKKAQVPIIVSVNKCDKPQADPAGVKQQLLAHDVVCEDYGGDVQAIHVSALKGDNLLELAEATVTLAEVLELKGDPTGLVEGTIIESRTDKGKGPVTTAIVQRGTLKKGCILVAGKTWAKVRFLFNENNCTVKEAGPSTAVEIVGWKDLPSAGEEIIEVESEKRAREVVEWRCYQEEQDKQKEDLQVIESKQQEHHESYKKEREPLAHLSWRQRKSALYKANRKLMAMRPSEKVEPQDLCLPLIVKGDVDGSVEAILSILDNYDAHDQCQLEVVHFGIGDISENDLNLAQAFSGTIYGFNVGVNKSIQQMATKKGVILKMHKVIYKLIDDLKEELSSKLPPCMKENVIGEASVLTVFDVTVGKKKVPVAGCRVQKGQLDRKMKFRLVRGQNVVWEGCLTALKHYKDDVQVVKTGMECGLSVAQDIDFKPGDEIVCYEGIESPQSISWDPAF</sequence>
<evidence type="ECO:0000256" key="10">
    <source>
        <dbReference type="ARBA" id="ARBA00044200"/>
    </source>
</evidence>
<dbReference type="FunFam" id="2.40.30.10:FF:000007">
    <property type="entry name" value="Translation initiation factor IF-2"/>
    <property type="match status" value="1"/>
</dbReference>
<dbReference type="EMBL" id="JAGEUA010000002">
    <property type="protein sequence ID" value="KAL1006204.1"/>
    <property type="molecule type" value="Genomic_DNA"/>
</dbReference>
<dbReference type="GO" id="GO:0005739">
    <property type="term" value="C:mitochondrion"/>
    <property type="evidence" value="ECO:0007669"/>
    <property type="project" value="UniProtKB-SubCell"/>
</dbReference>
<evidence type="ECO:0000313" key="13">
    <source>
        <dbReference type="EMBL" id="KAL1006204.1"/>
    </source>
</evidence>
<comment type="caution">
    <text evidence="13">The sequence shown here is derived from an EMBL/GenBank/DDBJ whole genome shotgun (WGS) entry which is preliminary data.</text>
</comment>
<dbReference type="InterPro" id="IPR000795">
    <property type="entry name" value="T_Tr_GTP-bd_dom"/>
</dbReference>
<comment type="subcellular location">
    <subcellularLocation>
        <location evidence="1">Mitochondrion</location>
    </subcellularLocation>
</comment>
<keyword evidence="8" id="KW-0342">GTP-binding</keyword>
<dbReference type="Pfam" id="PF00009">
    <property type="entry name" value="GTP_EFTU"/>
    <property type="match status" value="1"/>
</dbReference>
<accession>A0ABD0XBE9</accession>
<dbReference type="InterPro" id="IPR009000">
    <property type="entry name" value="Transl_B-barrel_sf"/>
</dbReference>
<keyword evidence="5" id="KW-0648">Protein biosynthesis</keyword>
<evidence type="ECO:0000256" key="1">
    <source>
        <dbReference type="ARBA" id="ARBA00004173"/>
    </source>
</evidence>
<evidence type="ECO:0000313" key="14">
    <source>
        <dbReference type="Proteomes" id="UP001557470"/>
    </source>
</evidence>
<evidence type="ECO:0000256" key="3">
    <source>
        <dbReference type="ARBA" id="ARBA00022540"/>
    </source>
</evidence>
<comment type="function">
    <text evidence="9">One of the essential components for the initiation of protein synthesis. Protects formylmethionyl-tRNA from spontaneous hydrolysis and promotes its binding to the 30S ribosomal subunits. Also involved in the hydrolysis of GTP during the formation of the 70S ribosomal complex.</text>
</comment>
<organism evidence="13 14">
    <name type="scientific">Umbra pygmaea</name>
    <name type="common">Eastern mudminnow</name>
    <dbReference type="NCBI Taxonomy" id="75934"/>
    <lineage>
        <taxon>Eukaryota</taxon>
        <taxon>Metazoa</taxon>
        <taxon>Chordata</taxon>
        <taxon>Craniata</taxon>
        <taxon>Vertebrata</taxon>
        <taxon>Euteleostomi</taxon>
        <taxon>Actinopterygii</taxon>
        <taxon>Neopterygii</taxon>
        <taxon>Teleostei</taxon>
        <taxon>Protacanthopterygii</taxon>
        <taxon>Esociformes</taxon>
        <taxon>Umbridae</taxon>
        <taxon>Umbra</taxon>
    </lineage>
</organism>
<dbReference type="GO" id="GO:0005525">
    <property type="term" value="F:GTP binding"/>
    <property type="evidence" value="ECO:0007669"/>
    <property type="project" value="UniProtKB-KW"/>
</dbReference>
<dbReference type="CDD" id="cd03702">
    <property type="entry name" value="IF2_mtIF2_II"/>
    <property type="match status" value="1"/>
</dbReference>
<dbReference type="InterPro" id="IPR027417">
    <property type="entry name" value="P-loop_NTPase"/>
</dbReference>
<feature type="domain" description="Tr-type G" evidence="12">
    <location>
        <begin position="153"/>
        <end position="323"/>
    </location>
</feature>
<evidence type="ECO:0000256" key="9">
    <source>
        <dbReference type="ARBA" id="ARBA00025162"/>
    </source>
</evidence>
<dbReference type="InterPro" id="IPR005225">
    <property type="entry name" value="Small_GTP-bd"/>
</dbReference>
<dbReference type="NCBIfam" id="TIGR00231">
    <property type="entry name" value="small_GTP"/>
    <property type="match status" value="1"/>
</dbReference>
<comment type="similarity">
    <text evidence="2">Belongs to the TRAFAC class translation factor GTPase superfamily. Classic translation factor GTPase family. IF-2 subfamily.</text>
</comment>
<dbReference type="Pfam" id="PF22042">
    <property type="entry name" value="EF-G_D2"/>
    <property type="match status" value="1"/>
</dbReference>
<keyword evidence="7" id="KW-0496">Mitochondrion</keyword>
<proteinExistence type="inferred from homology"/>
<dbReference type="Gene3D" id="2.40.30.10">
    <property type="entry name" value="Translation factors"/>
    <property type="match status" value="2"/>
</dbReference>
<keyword evidence="14" id="KW-1185">Reference proteome</keyword>
<name>A0ABD0XBE9_UMBPY</name>
<dbReference type="FunFam" id="2.40.30.10:FF:000072">
    <property type="entry name" value="translation initiation factor IF-2, mitochondrial isoform X1"/>
    <property type="match status" value="1"/>
</dbReference>
<dbReference type="InterPro" id="IPR044145">
    <property type="entry name" value="IF2_II"/>
</dbReference>
<evidence type="ECO:0000256" key="8">
    <source>
        <dbReference type="ARBA" id="ARBA00023134"/>
    </source>
</evidence>
<dbReference type="CDD" id="cd01887">
    <property type="entry name" value="IF2_eIF5B"/>
    <property type="match status" value="1"/>
</dbReference>
<evidence type="ECO:0000256" key="2">
    <source>
        <dbReference type="ARBA" id="ARBA00007733"/>
    </source>
</evidence>
<gene>
    <name evidence="13" type="ORF">UPYG_G00069200</name>
</gene>
<dbReference type="SUPFAM" id="SSF52540">
    <property type="entry name" value="P-loop containing nucleoside triphosphate hydrolases"/>
    <property type="match status" value="1"/>
</dbReference>
<keyword evidence="3" id="KW-0396">Initiation factor</keyword>
<evidence type="ECO:0000259" key="12">
    <source>
        <dbReference type="PROSITE" id="PS51722"/>
    </source>
</evidence>
<evidence type="ECO:0000256" key="6">
    <source>
        <dbReference type="ARBA" id="ARBA00022946"/>
    </source>
</evidence>
<dbReference type="InterPro" id="IPR000178">
    <property type="entry name" value="TF_IF2_bacterial-like"/>
</dbReference>
<feature type="compositionally biased region" description="Pro residues" evidence="11">
    <location>
        <begin position="142"/>
        <end position="152"/>
    </location>
</feature>
<dbReference type="InterPro" id="IPR023115">
    <property type="entry name" value="TIF_IF2_dom3"/>
</dbReference>